<dbReference type="GO" id="GO:0000287">
    <property type="term" value="F:magnesium ion binding"/>
    <property type="evidence" value="ECO:0007669"/>
    <property type="project" value="InterPro"/>
</dbReference>
<dbReference type="GO" id="GO:0005975">
    <property type="term" value="P:carbohydrate metabolic process"/>
    <property type="evidence" value="ECO:0007669"/>
    <property type="project" value="InterPro"/>
</dbReference>
<gene>
    <name evidence="5" type="ORF">HYY20_00410</name>
</gene>
<name>A0A932CLE6_UNCTE</name>
<dbReference type="AlphaFoldDB" id="A0A932CLE6"/>
<dbReference type="InterPro" id="IPR016066">
    <property type="entry name" value="A-D-PHexomutase_CS"/>
</dbReference>
<dbReference type="EMBL" id="JACPRF010000014">
    <property type="protein sequence ID" value="MBI2875327.1"/>
    <property type="molecule type" value="Genomic_DNA"/>
</dbReference>
<dbReference type="PANTHER" id="PTHR42946">
    <property type="entry name" value="PHOSPHOHEXOSE MUTASE"/>
    <property type="match status" value="1"/>
</dbReference>
<feature type="domain" description="Alpha-D-phosphohexomutase alpha/beta/alpha" evidence="4">
    <location>
        <begin position="39"/>
        <end position="138"/>
    </location>
</feature>
<dbReference type="InterPro" id="IPR005841">
    <property type="entry name" value="Alpha-D-phosphohexomutase_SF"/>
</dbReference>
<dbReference type="GO" id="GO:0004615">
    <property type="term" value="F:phosphomannomutase activity"/>
    <property type="evidence" value="ECO:0007669"/>
    <property type="project" value="TreeGrafter"/>
</dbReference>
<dbReference type="SUPFAM" id="SSF53738">
    <property type="entry name" value="Phosphoglucomutase, first 3 domains"/>
    <property type="match status" value="1"/>
</dbReference>
<dbReference type="Gene3D" id="3.40.120.10">
    <property type="entry name" value="Alpha-D-Glucose-1,6-Bisphosphate, subunit A, domain 3"/>
    <property type="match status" value="2"/>
</dbReference>
<comment type="similarity">
    <text evidence="2">Belongs to the phosphohexose mutase family.</text>
</comment>
<evidence type="ECO:0000313" key="6">
    <source>
        <dbReference type="Proteomes" id="UP000769766"/>
    </source>
</evidence>
<dbReference type="PRINTS" id="PR00509">
    <property type="entry name" value="PGMPMM"/>
</dbReference>
<evidence type="ECO:0000259" key="4">
    <source>
        <dbReference type="Pfam" id="PF02878"/>
    </source>
</evidence>
<dbReference type="PANTHER" id="PTHR42946:SF1">
    <property type="entry name" value="PHOSPHOGLUCOMUTASE (ALPHA-D-GLUCOSE-1,6-BISPHOSPHATE-DEPENDENT)"/>
    <property type="match status" value="1"/>
</dbReference>
<dbReference type="InterPro" id="IPR050060">
    <property type="entry name" value="Phosphoglucosamine_mutase"/>
</dbReference>
<comment type="caution">
    <text evidence="5">The sequence shown here is derived from an EMBL/GenBank/DDBJ whole genome shotgun (WGS) entry which is preliminary data.</text>
</comment>
<keyword evidence="3" id="KW-0597">Phosphoprotein</keyword>
<dbReference type="Proteomes" id="UP000769766">
    <property type="component" value="Unassembled WGS sequence"/>
</dbReference>
<protein>
    <recommendedName>
        <fullName evidence="4">Alpha-D-phosphohexomutase alpha/beta/alpha domain-containing protein</fullName>
    </recommendedName>
</protein>
<accession>A0A932CLE6</accession>
<dbReference type="PROSITE" id="PS00710">
    <property type="entry name" value="PGM_PMM"/>
    <property type="match status" value="1"/>
</dbReference>
<dbReference type="Pfam" id="PF02878">
    <property type="entry name" value="PGM_PMM_I"/>
    <property type="match status" value="1"/>
</dbReference>
<dbReference type="InterPro" id="IPR016055">
    <property type="entry name" value="A-D-PHexomutase_a/b/a-I/II/III"/>
</dbReference>
<comment type="cofactor">
    <cofactor evidence="1">
        <name>Mg(2+)</name>
        <dbReference type="ChEBI" id="CHEBI:18420"/>
    </cofactor>
</comment>
<evidence type="ECO:0000256" key="1">
    <source>
        <dbReference type="ARBA" id="ARBA00001946"/>
    </source>
</evidence>
<evidence type="ECO:0000256" key="3">
    <source>
        <dbReference type="ARBA" id="ARBA00022553"/>
    </source>
</evidence>
<evidence type="ECO:0000313" key="5">
    <source>
        <dbReference type="EMBL" id="MBI2875327.1"/>
    </source>
</evidence>
<reference evidence="5" key="1">
    <citation type="submission" date="2020-07" db="EMBL/GenBank/DDBJ databases">
        <title>Huge and variable diversity of episymbiotic CPR bacteria and DPANN archaea in groundwater ecosystems.</title>
        <authorList>
            <person name="He C.Y."/>
            <person name="Keren R."/>
            <person name="Whittaker M."/>
            <person name="Farag I.F."/>
            <person name="Doudna J."/>
            <person name="Cate J.H.D."/>
            <person name="Banfield J.F."/>
        </authorList>
    </citation>
    <scope>NUCLEOTIDE SEQUENCE</scope>
    <source>
        <strain evidence="5">NC_groundwater_672_Ag_B-0.1um_62_36</strain>
    </source>
</reference>
<organism evidence="5 6">
    <name type="scientific">Tectimicrobiota bacterium</name>
    <dbReference type="NCBI Taxonomy" id="2528274"/>
    <lineage>
        <taxon>Bacteria</taxon>
        <taxon>Pseudomonadati</taxon>
        <taxon>Nitrospinota/Tectimicrobiota group</taxon>
        <taxon>Candidatus Tectimicrobiota</taxon>
    </lineage>
</organism>
<dbReference type="InterPro" id="IPR005844">
    <property type="entry name" value="A-D-PHexomutase_a/b/a-I"/>
</dbReference>
<proteinExistence type="inferred from homology"/>
<evidence type="ECO:0000256" key="2">
    <source>
        <dbReference type="ARBA" id="ARBA00010231"/>
    </source>
</evidence>
<sequence length="721" mass="79113">MKGRDRLQGTDGVRRVARLSSDPLLQGVGPMEAFLDRGIMTEQFVELYVYGCMAELQRQGRLLPGGEVVIGWDPRDPTHAFPEAAIRGVRKGGARAVVAGMLPTPAVVLYLLYRQATAALVVTASHNPADQNGIKLFLGPLGLKPLPADDGLLTDSIHAVDWPALQGMAEAGEVEWVREEALRVFLEFTLDERNSWAKGKDALQALLLVVDPAYGTYAGIAAQALRELGATEVVEVNGTPGDQVNLNSGVGDLEGTAEVEAGLRVPSGRSFPRNALLKELFRLGRENRSACQGGKRQVLGVAFDADGDRVYLVLYDPFRDRLLILSGDESAFHQARYLISQAPQPYRGTGYLNTVESDLNAGLGASGLGYQARLTGVGDKWLLWQASFGWLVERLAETSLLQRSAEIRDLWERLSSLEEPQAFLLSELAERVSRFEAGGRRLEPAAGSPGGALPWEDALGKSLRISVANEESGHLITRGYLTRRDAATIPVFVGNGLKGAINTLVALRALDGEPPSPEEMERRHRPFAPGFKKTLYVYYTDKAQLRPGTGFRRHLEVALKEACHKILQAGEEIASCAFSEEPEMLYLGIFQENTQQAGVYIRNSGTEEKTAIYLRGSQEDRMRLAAVGEEVLRFLLAQMKDLGSLYAQAERVFLEGLHQGREPSGEELQARFPGLSPQRLIQEIEKQGLIQHEGAGWRLTNRGEEYLKASRPVFPLTPGPR</sequence>